<keyword evidence="4" id="KW-1185">Reference proteome</keyword>
<dbReference type="RefSeq" id="WP_068216308.1">
    <property type="nucleotide sequence ID" value="NZ_CP139724.1"/>
</dbReference>
<dbReference type="AlphaFoldDB" id="A0A150XG52"/>
<keyword evidence="1" id="KW-0732">Signal</keyword>
<feature type="chain" id="PRO_5007574640" description="Outer membrane protein beta-barrel domain-containing protein" evidence="1">
    <location>
        <begin position="21"/>
        <end position="217"/>
    </location>
</feature>
<protein>
    <recommendedName>
        <fullName evidence="2">Outer membrane protein beta-barrel domain-containing protein</fullName>
    </recommendedName>
</protein>
<evidence type="ECO:0000313" key="3">
    <source>
        <dbReference type="EMBL" id="KYG77693.1"/>
    </source>
</evidence>
<name>A0A150XG52_9BACT</name>
<comment type="caution">
    <text evidence="3">The sequence shown here is derived from an EMBL/GenBank/DDBJ whole genome shotgun (WGS) entry which is preliminary data.</text>
</comment>
<dbReference type="InterPro" id="IPR025665">
    <property type="entry name" value="Beta-barrel_OMP_2"/>
</dbReference>
<feature type="signal peptide" evidence="1">
    <location>
        <begin position="1"/>
        <end position="20"/>
    </location>
</feature>
<organism evidence="3 4">
    <name type="scientific">Roseivirga spongicola</name>
    <dbReference type="NCBI Taxonomy" id="333140"/>
    <lineage>
        <taxon>Bacteria</taxon>
        <taxon>Pseudomonadati</taxon>
        <taxon>Bacteroidota</taxon>
        <taxon>Cytophagia</taxon>
        <taxon>Cytophagales</taxon>
        <taxon>Roseivirgaceae</taxon>
        <taxon>Roseivirga</taxon>
    </lineage>
</organism>
<dbReference type="OrthoDB" id="978236at2"/>
<dbReference type="Proteomes" id="UP000075606">
    <property type="component" value="Unassembled WGS sequence"/>
</dbReference>
<accession>A0A150XG52</accession>
<evidence type="ECO:0000256" key="1">
    <source>
        <dbReference type="SAM" id="SignalP"/>
    </source>
</evidence>
<evidence type="ECO:0000259" key="2">
    <source>
        <dbReference type="Pfam" id="PF13568"/>
    </source>
</evidence>
<evidence type="ECO:0000313" key="4">
    <source>
        <dbReference type="Proteomes" id="UP000075606"/>
    </source>
</evidence>
<sequence length="217" mass="24461">MKKHVFSALIALFFVSTAKAQIDDYRIGITLGPTVSYNRIPSSGEDTSVDKDGSAVKFMLGAFIDVPFRENYYFHSGINYATRVTKLTITDPRFNGGQPENERYDHEYLQVPLLVKLYTNEVLLDTRVFFNFGIVPEIRLTTNQENDRIMSISKFQSIDVAGNFGGGVERAIGVNTNLFAALNFNIGFLNQVSQQTSGYDEFKVKNNMFALEFGIKF</sequence>
<dbReference type="EMBL" id="LRPC01000001">
    <property type="protein sequence ID" value="KYG77693.1"/>
    <property type="molecule type" value="Genomic_DNA"/>
</dbReference>
<reference evidence="3 4" key="1">
    <citation type="submission" date="2016-01" db="EMBL/GenBank/DDBJ databases">
        <title>Genome sequencing of Roseivirga spongicola UST030701-084.</title>
        <authorList>
            <person name="Selvaratnam C."/>
            <person name="Thevarajoo S."/>
            <person name="Goh K.M."/>
            <person name="Ee R."/>
            <person name="Chan K.-G."/>
            <person name="Chong C.S."/>
        </authorList>
    </citation>
    <scope>NUCLEOTIDE SEQUENCE [LARGE SCALE GENOMIC DNA]</scope>
    <source>
        <strain evidence="3 4">UST030701-084</strain>
    </source>
</reference>
<dbReference type="Pfam" id="PF13568">
    <property type="entry name" value="OMP_b-brl_2"/>
    <property type="match status" value="1"/>
</dbReference>
<proteinExistence type="predicted"/>
<gene>
    <name evidence="3" type="ORF">AWW68_02685</name>
</gene>
<feature type="domain" description="Outer membrane protein beta-barrel" evidence="2">
    <location>
        <begin position="25"/>
        <end position="188"/>
    </location>
</feature>
<dbReference type="STRING" id="333140.AWW68_02685"/>